<name>A5FT95_ACICJ</name>
<dbReference type="InterPro" id="IPR024501">
    <property type="entry name" value="DUF3141"/>
</dbReference>
<dbReference type="EMBL" id="CP000689">
    <property type="protein sequence ID" value="ABQ28827.1"/>
    <property type="molecule type" value="Genomic_DNA"/>
</dbReference>
<evidence type="ECO:0000313" key="3">
    <source>
        <dbReference type="Proteomes" id="UP000000245"/>
    </source>
</evidence>
<geneLocation type="plasmid" evidence="2 3">
    <name>pACRY01</name>
</geneLocation>
<proteinExistence type="predicted"/>
<dbReference type="Pfam" id="PF11339">
    <property type="entry name" value="DUF3141"/>
    <property type="match status" value="1"/>
</dbReference>
<keyword evidence="2" id="KW-0614">Plasmid</keyword>
<accession>A5FT95</accession>
<feature type="region of interest" description="Disordered" evidence="1">
    <location>
        <begin position="1"/>
        <end position="20"/>
    </location>
</feature>
<dbReference type="KEGG" id="acr:Acry_3205"/>
<dbReference type="SUPFAM" id="SSF53474">
    <property type="entry name" value="alpha/beta-Hydrolases"/>
    <property type="match status" value="1"/>
</dbReference>
<dbReference type="AlphaFoldDB" id="A5FT95"/>
<dbReference type="RefSeq" id="WP_011930497.1">
    <property type="nucleotide sequence ID" value="NC_009467.1"/>
</dbReference>
<evidence type="ECO:0000256" key="1">
    <source>
        <dbReference type="SAM" id="MobiDB-lite"/>
    </source>
</evidence>
<dbReference type="PANTHER" id="PTHR36837:SF2">
    <property type="entry name" value="POLY(3-HYDROXYALKANOATE) POLYMERASE SUBUNIT PHAC"/>
    <property type="match status" value="1"/>
</dbReference>
<dbReference type="InterPro" id="IPR029058">
    <property type="entry name" value="AB_hydrolase_fold"/>
</dbReference>
<organism evidence="2 3">
    <name type="scientific">Acidiphilium cryptum (strain JF-5)</name>
    <dbReference type="NCBI Taxonomy" id="349163"/>
    <lineage>
        <taxon>Bacteria</taxon>
        <taxon>Pseudomonadati</taxon>
        <taxon>Pseudomonadota</taxon>
        <taxon>Alphaproteobacteria</taxon>
        <taxon>Acetobacterales</taxon>
        <taxon>Acidocellaceae</taxon>
        <taxon>Acidiphilium</taxon>
    </lineage>
</organism>
<evidence type="ECO:0000313" key="2">
    <source>
        <dbReference type="EMBL" id="ABQ28827.1"/>
    </source>
</evidence>
<dbReference type="HOGENOM" id="CLU_014618_0_0_5"/>
<evidence type="ECO:0008006" key="4">
    <source>
        <dbReference type="Google" id="ProtNLM"/>
    </source>
</evidence>
<dbReference type="Proteomes" id="UP000000245">
    <property type="component" value="Plasmid pACRY01"/>
</dbReference>
<dbReference type="Gene3D" id="3.40.50.1820">
    <property type="entry name" value="alpha/beta hydrolase"/>
    <property type="match status" value="1"/>
</dbReference>
<sequence>MTIDFAARHKPAPGRAGRGPAIAAGNAGPAAVQLATAWPNYMIDAFQRSVLFLELLRQRGNDEIAITARPVATVLRFDHDLVMSGQALPRPMNYSLLRITPPPGVITDLRKRPVVVVDPRAGQGPGIGGFKAESEIGDALDAGHPVYFISFAATPEPGQQFLDVVEGQVAFFERVVALHPGAPRPFAIGNCQAGYQTLMVAMLRPDLFGPCLVAGSPMSYWQGVHGKYPMRYAGGLLGGSWLTAMSSDLGRGRFDGTALVMNFDSLNPANWLWGKQYDVYTHIDTGGARYLAFEKWWGDFIQLNGDELQFLVDNLFIGDKLTRGQLASSDGRIFDLRNIRSPIIAFASTADNISPPPQSLGWILDLYRNVDEIRAADQTIVYCLDHKIGHLAIFVSTKVGAEQDEEFVQMIDVIDCLPPGLHEMIISPRPAETPRGGFVTGDWIARFETRSLDDIRALGRNSPEDDRAFAAVARLSALNLAAYRRILQPLVRALANQPMADLTRALNPLRLSYTIFADRNPWMQVVRTMAAGVDAARRPVAADNPFLALQTQVSDQIIAGLDAYRAARDVMAEQVFFGVYGSPFVQALLGITDRTEARPTPGPSPEQRALQEVHAKVYAAKLKSGGFDEALTRAVLYVLAADHVLDQRCALALNAARWTIMHLSLAAFKAVVRDQAFLLLLEREQAIAALAVLVPEADARTALLSQVRAIVGAAGPPSSAESDRLLRLKQALAPPPRRPTATAAASGKPQAVSH</sequence>
<gene>
    <name evidence="2" type="ordered locus">Acry_3205</name>
</gene>
<reference evidence="2 3" key="1">
    <citation type="submission" date="2007-05" db="EMBL/GenBank/DDBJ databases">
        <title>Complete sequence of plasmid1 pACRY01 of Acidiphilium cryptum JF-5.</title>
        <authorList>
            <consortium name="US DOE Joint Genome Institute"/>
            <person name="Copeland A."/>
            <person name="Lucas S."/>
            <person name="Lapidus A."/>
            <person name="Barry K."/>
            <person name="Detter J.C."/>
            <person name="Glavina del Rio T."/>
            <person name="Hammon N."/>
            <person name="Israni S."/>
            <person name="Dalin E."/>
            <person name="Tice H."/>
            <person name="Pitluck S."/>
            <person name="Sims D."/>
            <person name="Brettin T."/>
            <person name="Bruce D."/>
            <person name="Han C."/>
            <person name="Schmutz J."/>
            <person name="Larimer F."/>
            <person name="Land M."/>
            <person name="Hauser L."/>
            <person name="Kyrpides N."/>
            <person name="Kim E."/>
            <person name="Magnuson T."/>
            <person name="Richardson P."/>
        </authorList>
    </citation>
    <scope>NUCLEOTIDE SEQUENCE [LARGE SCALE GENOMIC DNA]</scope>
    <source>
        <strain evidence="3">JF-5</strain>
        <plasmid evidence="3">Plasmid pACRY01</plasmid>
    </source>
</reference>
<keyword evidence="3" id="KW-1185">Reference proteome</keyword>
<dbReference type="ESTHER" id="acicj-a5ft95">
    <property type="family name" value="Duf_3141"/>
</dbReference>
<dbReference type="PANTHER" id="PTHR36837">
    <property type="entry name" value="POLY(3-HYDROXYALKANOATE) POLYMERASE SUBUNIT PHAC"/>
    <property type="match status" value="1"/>
</dbReference>
<dbReference type="InterPro" id="IPR051321">
    <property type="entry name" value="PHA/PHB_synthase"/>
</dbReference>
<protein>
    <recommendedName>
        <fullName evidence="4">Poly(3-hydroxyalkanoate) synthetase-like protein</fullName>
    </recommendedName>
</protein>
<feature type="region of interest" description="Disordered" evidence="1">
    <location>
        <begin position="731"/>
        <end position="754"/>
    </location>
</feature>